<keyword evidence="1" id="KW-1133">Transmembrane helix</keyword>
<evidence type="ECO:0000256" key="1">
    <source>
        <dbReference type="SAM" id="Phobius"/>
    </source>
</evidence>
<keyword evidence="1" id="KW-0472">Membrane</keyword>
<dbReference type="Proteomes" id="UP000192359">
    <property type="component" value="Unassembled WGS sequence"/>
</dbReference>
<feature type="transmembrane region" description="Helical" evidence="1">
    <location>
        <begin position="50"/>
        <end position="76"/>
    </location>
</feature>
<dbReference type="EMBL" id="LXWF01000040">
    <property type="protein sequence ID" value="ORC16476.1"/>
    <property type="molecule type" value="Genomic_DNA"/>
</dbReference>
<organism evidence="2 3">
    <name type="scientific">Rothia nasimurium</name>
    <dbReference type="NCBI Taxonomy" id="85336"/>
    <lineage>
        <taxon>Bacteria</taxon>
        <taxon>Bacillati</taxon>
        <taxon>Actinomycetota</taxon>
        <taxon>Actinomycetes</taxon>
        <taxon>Micrococcales</taxon>
        <taxon>Micrococcaceae</taxon>
        <taxon>Rothia</taxon>
    </lineage>
</organism>
<accession>A0A1Y1RNP0</accession>
<protein>
    <submittedName>
        <fullName evidence="2">Uncharacterized protein</fullName>
    </submittedName>
</protein>
<gene>
    <name evidence="2" type="ORF">A7979_03925</name>
</gene>
<evidence type="ECO:0000313" key="3">
    <source>
        <dbReference type="Proteomes" id="UP000192359"/>
    </source>
</evidence>
<dbReference type="AlphaFoldDB" id="A0A1Y1RNP0"/>
<comment type="caution">
    <text evidence="2">The sequence shown here is derived from an EMBL/GenBank/DDBJ whole genome shotgun (WGS) entry which is preliminary data.</text>
</comment>
<name>A0A1Y1RNP0_9MICC</name>
<sequence length="81" mass="8532">MTDHLTEQAELPYNGAIRVLGLTAGVLTVLGTISGVAMLLLTWATGGAPHILSILPLLVLPVAFLAFLATLLLTLLRRRAS</sequence>
<reference evidence="2 3" key="1">
    <citation type="submission" date="2016-05" db="EMBL/GenBank/DDBJ databases">
        <title>Draft genome sequence of a porcine commensal Rothia nasimurium.</title>
        <authorList>
            <person name="Gaiser R.A."/>
            <person name="Van Baarlen P."/>
            <person name="Wells J.M."/>
        </authorList>
    </citation>
    <scope>NUCLEOTIDE SEQUENCE [LARGE SCALE GENOMIC DNA]</scope>
    <source>
        <strain evidence="2 3">PT-32</strain>
    </source>
</reference>
<keyword evidence="1" id="KW-0812">Transmembrane</keyword>
<keyword evidence="3" id="KW-1185">Reference proteome</keyword>
<evidence type="ECO:0000313" key="2">
    <source>
        <dbReference type="EMBL" id="ORC16476.1"/>
    </source>
</evidence>
<proteinExistence type="predicted"/>
<feature type="transmembrane region" description="Helical" evidence="1">
    <location>
        <begin position="20"/>
        <end position="44"/>
    </location>
</feature>
<dbReference type="RefSeq" id="WP_083092050.1">
    <property type="nucleotide sequence ID" value="NZ_LXWF01000040.1"/>
</dbReference>